<dbReference type="InterPro" id="IPR000281">
    <property type="entry name" value="HTH_RpiR"/>
</dbReference>
<dbReference type="GO" id="GO:1901135">
    <property type="term" value="P:carbohydrate derivative metabolic process"/>
    <property type="evidence" value="ECO:0007669"/>
    <property type="project" value="InterPro"/>
</dbReference>
<name>A0A9D2N7Q7_9FIRM</name>
<evidence type="ECO:0000256" key="2">
    <source>
        <dbReference type="ARBA" id="ARBA00023125"/>
    </source>
</evidence>
<dbReference type="GO" id="GO:0003677">
    <property type="term" value="F:DNA binding"/>
    <property type="evidence" value="ECO:0007669"/>
    <property type="project" value="UniProtKB-KW"/>
</dbReference>
<organism evidence="5 6">
    <name type="scientific">Candidatus Fusicatenibacter intestinigallinarum</name>
    <dbReference type="NCBI Taxonomy" id="2838598"/>
    <lineage>
        <taxon>Bacteria</taxon>
        <taxon>Bacillati</taxon>
        <taxon>Bacillota</taxon>
        <taxon>Clostridia</taxon>
        <taxon>Lachnospirales</taxon>
        <taxon>Lachnospiraceae</taxon>
        <taxon>Fusicatenibacter</taxon>
    </lineage>
</organism>
<dbReference type="PANTHER" id="PTHR30514:SF18">
    <property type="entry name" value="RPIR-FAMILY TRANSCRIPTIONAL REGULATOR"/>
    <property type="match status" value="1"/>
</dbReference>
<dbReference type="InterPro" id="IPR047640">
    <property type="entry name" value="RpiR-like"/>
</dbReference>
<evidence type="ECO:0000256" key="1">
    <source>
        <dbReference type="ARBA" id="ARBA00023015"/>
    </source>
</evidence>
<keyword evidence="2" id="KW-0238">DNA-binding</keyword>
<protein>
    <submittedName>
        <fullName evidence="5">MurR/RpiR family transcriptional regulator</fullName>
    </submittedName>
</protein>
<keyword evidence="3" id="KW-0804">Transcription</keyword>
<dbReference type="InterPro" id="IPR036388">
    <property type="entry name" value="WH-like_DNA-bd_sf"/>
</dbReference>
<accession>A0A9D2N7Q7</accession>
<dbReference type="SUPFAM" id="SSF53697">
    <property type="entry name" value="SIS domain"/>
    <property type="match status" value="1"/>
</dbReference>
<dbReference type="SUPFAM" id="SSF46689">
    <property type="entry name" value="Homeodomain-like"/>
    <property type="match status" value="1"/>
</dbReference>
<dbReference type="PROSITE" id="PS51071">
    <property type="entry name" value="HTH_RPIR"/>
    <property type="match status" value="1"/>
</dbReference>
<reference evidence="5" key="1">
    <citation type="journal article" date="2021" name="PeerJ">
        <title>Extensive microbial diversity within the chicken gut microbiome revealed by metagenomics and culture.</title>
        <authorList>
            <person name="Gilroy R."/>
            <person name="Ravi A."/>
            <person name="Getino M."/>
            <person name="Pursley I."/>
            <person name="Horton D.L."/>
            <person name="Alikhan N.F."/>
            <person name="Baker D."/>
            <person name="Gharbi K."/>
            <person name="Hall N."/>
            <person name="Watson M."/>
            <person name="Adriaenssens E.M."/>
            <person name="Foster-Nyarko E."/>
            <person name="Jarju S."/>
            <person name="Secka A."/>
            <person name="Antonio M."/>
            <person name="Oren A."/>
            <person name="Chaudhuri R.R."/>
            <person name="La Ragione R."/>
            <person name="Hildebrand F."/>
            <person name="Pallen M.J."/>
        </authorList>
    </citation>
    <scope>NUCLEOTIDE SEQUENCE</scope>
    <source>
        <strain evidence="5">CHK185-5351</strain>
    </source>
</reference>
<dbReference type="Gene3D" id="3.40.50.10490">
    <property type="entry name" value="Glucose-6-phosphate isomerase like protein, domain 1"/>
    <property type="match status" value="1"/>
</dbReference>
<dbReference type="InterPro" id="IPR046348">
    <property type="entry name" value="SIS_dom_sf"/>
</dbReference>
<proteinExistence type="predicted"/>
<comment type="caution">
    <text evidence="5">The sequence shown here is derived from an EMBL/GenBank/DDBJ whole genome shotgun (WGS) entry which is preliminary data.</text>
</comment>
<gene>
    <name evidence="5" type="ORF">H9705_00190</name>
</gene>
<keyword evidence="1" id="KW-0805">Transcription regulation</keyword>
<dbReference type="Pfam" id="PF01418">
    <property type="entry name" value="HTH_6"/>
    <property type="match status" value="1"/>
</dbReference>
<dbReference type="CDD" id="cd05013">
    <property type="entry name" value="SIS_RpiR"/>
    <property type="match status" value="1"/>
</dbReference>
<dbReference type="Gene3D" id="1.10.10.10">
    <property type="entry name" value="Winged helix-like DNA-binding domain superfamily/Winged helix DNA-binding domain"/>
    <property type="match status" value="1"/>
</dbReference>
<dbReference type="GO" id="GO:0003700">
    <property type="term" value="F:DNA-binding transcription factor activity"/>
    <property type="evidence" value="ECO:0007669"/>
    <property type="project" value="InterPro"/>
</dbReference>
<dbReference type="InterPro" id="IPR001347">
    <property type="entry name" value="SIS_dom"/>
</dbReference>
<sequence length="298" mass="33463">MENLLTRLKHQYHSLSKGQKRLADFISEHYDQAVTMTAAKLGAQVNVSESTTVRFAMQLGYAGFPEFHRALEELVMNKLNSIQRMQMTYGRVPQGEILGTVLQSDIDKIKMTMEEVCAESFGQAVNTILGARTIYIVGIRSCAPLASFLAFYLHMIFDDVRLVQTSSASEIFEQMIRIGCEDVMIGISFPRYSVRTQKALEFASKRQAKVITITDSVHSPINTWSSCSLIAKSDMASIVDSLVAPLSLINALVVALCMRRQENVVETLETMEEIWDEYQVYSNDEMTTAKEKGDIKLS</sequence>
<dbReference type="EMBL" id="DWWU01000001">
    <property type="protein sequence ID" value="HJC14235.1"/>
    <property type="molecule type" value="Genomic_DNA"/>
</dbReference>
<feature type="domain" description="HTH rpiR-type" evidence="4">
    <location>
        <begin position="2"/>
        <end position="78"/>
    </location>
</feature>
<evidence type="ECO:0000313" key="6">
    <source>
        <dbReference type="Proteomes" id="UP000823849"/>
    </source>
</evidence>
<evidence type="ECO:0000313" key="5">
    <source>
        <dbReference type="EMBL" id="HJC14235.1"/>
    </source>
</evidence>
<dbReference type="InterPro" id="IPR035472">
    <property type="entry name" value="RpiR-like_SIS"/>
</dbReference>
<dbReference type="Proteomes" id="UP000823849">
    <property type="component" value="Unassembled WGS sequence"/>
</dbReference>
<dbReference type="GO" id="GO:0097367">
    <property type="term" value="F:carbohydrate derivative binding"/>
    <property type="evidence" value="ECO:0007669"/>
    <property type="project" value="InterPro"/>
</dbReference>
<dbReference type="AlphaFoldDB" id="A0A9D2N7Q7"/>
<dbReference type="Pfam" id="PF01380">
    <property type="entry name" value="SIS"/>
    <property type="match status" value="1"/>
</dbReference>
<evidence type="ECO:0000256" key="3">
    <source>
        <dbReference type="ARBA" id="ARBA00023163"/>
    </source>
</evidence>
<dbReference type="InterPro" id="IPR009057">
    <property type="entry name" value="Homeodomain-like_sf"/>
</dbReference>
<dbReference type="PANTHER" id="PTHR30514">
    <property type="entry name" value="GLUCOKINASE"/>
    <property type="match status" value="1"/>
</dbReference>
<evidence type="ECO:0000259" key="4">
    <source>
        <dbReference type="PROSITE" id="PS51071"/>
    </source>
</evidence>
<reference evidence="5" key="2">
    <citation type="submission" date="2021-04" db="EMBL/GenBank/DDBJ databases">
        <authorList>
            <person name="Gilroy R."/>
        </authorList>
    </citation>
    <scope>NUCLEOTIDE SEQUENCE</scope>
    <source>
        <strain evidence="5">CHK185-5351</strain>
    </source>
</reference>